<evidence type="ECO:0008006" key="5">
    <source>
        <dbReference type="Google" id="ProtNLM"/>
    </source>
</evidence>
<dbReference type="Proteomes" id="UP001302676">
    <property type="component" value="Unassembled WGS sequence"/>
</dbReference>
<dbReference type="EMBL" id="MU853555">
    <property type="protein sequence ID" value="KAK4147862.1"/>
    <property type="molecule type" value="Genomic_DNA"/>
</dbReference>
<evidence type="ECO:0000313" key="4">
    <source>
        <dbReference type="Proteomes" id="UP001302676"/>
    </source>
</evidence>
<feature type="transmembrane region" description="Helical" evidence="2">
    <location>
        <begin position="79"/>
        <end position="105"/>
    </location>
</feature>
<feature type="compositionally biased region" description="Low complexity" evidence="1">
    <location>
        <begin position="39"/>
        <end position="50"/>
    </location>
</feature>
<sequence>MADRLSTAKYTVNDSVNSGLEPVPHEQLPWPQKEHYHNHNNYEYGNNTNNQQPTDHEGLEVAHRSGGPKQRILGLSVRTFWIILIILVVVVAGAIGGGVGGGLAAQSKASSSSPTTASDQAGDSSTGSSGSSGSPASSESSTATTPPSDSPSTTSTPTASDTPSTTTQATPGQVSPAPSDGGCPGVNGTAFTPLDAHGKPMPIAANGPGQTFRRLCRTNWPSGHQYHNPGIYDIIKLYLPSLDDCITACAAYNVNFLSNKAAGNGISAGGLCTAVTIIKKEGEYCYLKNGTGNMDTFGQPNLYTSAILDADLS</sequence>
<gene>
    <name evidence="3" type="ORF">C8A04DRAFT_24421</name>
</gene>
<name>A0AAN6ZR55_9PEZI</name>
<keyword evidence="2" id="KW-1133">Transmembrane helix</keyword>
<accession>A0AAN6ZR55</accession>
<protein>
    <recommendedName>
        <fullName evidence="5">Apple domain-containing protein</fullName>
    </recommendedName>
</protein>
<feature type="compositionally biased region" description="Low complexity" evidence="1">
    <location>
        <begin position="104"/>
        <end position="171"/>
    </location>
</feature>
<evidence type="ECO:0000313" key="3">
    <source>
        <dbReference type="EMBL" id="KAK4147862.1"/>
    </source>
</evidence>
<evidence type="ECO:0000256" key="2">
    <source>
        <dbReference type="SAM" id="Phobius"/>
    </source>
</evidence>
<dbReference type="RefSeq" id="XP_062641233.1">
    <property type="nucleotide sequence ID" value="XM_062779142.1"/>
</dbReference>
<proteinExistence type="predicted"/>
<keyword evidence="4" id="KW-1185">Reference proteome</keyword>
<feature type="compositionally biased region" description="Basic and acidic residues" evidence="1">
    <location>
        <begin position="54"/>
        <end position="63"/>
    </location>
</feature>
<keyword evidence="2" id="KW-0812">Transmembrane</keyword>
<reference evidence="3" key="1">
    <citation type="journal article" date="2023" name="Mol. Phylogenet. Evol.">
        <title>Genome-scale phylogeny and comparative genomics of the fungal order Sordariales.</title>
        <authorList>
            <person name="Hensen N."/>
            <person name="Bonometti L."/>
            <person name="Westerberg I."/>
            <person name="Brannstrom I.O."/>
            <person name="Guillou S."/>
            <person name="Cros-Aarteil S."/>
            <person name="Calhoun S."/>
            <person name="Haridas S."/>
            <person name="Kuo A."/>
            <person name="Mondo S."/>
            <person name="Pangilinan J."/>
            <person name="Riley R."/>
            <person name="LaButti K."/>
            <person name="Andreopoulos B."/>
            <person name="Lipzen A."/>
            <person name="Chen C."/>
            <person name="Yan M."/>
            <person name="Daum C."/>
            <person name="Ng V."/>
            <person name="Clum A."/>
            <person name="Steindorff A."/>
            <person name="Ohm R.A."/>
            <person name="Martin F."/>
            <person name="Silar P."/>
            <person name="Natvig D.O."/>
            <person name="Lalanne C."/>
            <person name="Gautier V."/>
            <person name="Ament-Velasquez S.L."/>
            <person name="Kruys A."/>
            <person name="Hutchinson M.I."/>
            <person name="Powell A.J."/>
            <person name="Barry K."/>
            <person name="Miller A.N."/>
            <person name="Grigoriev I.V."/>
            <person name="Debuchy R."/>
            <person name="Gladieux P."/>
            <person name="Hiltunen Thoren M."/>
            <person name="Johannesson H."/>
        </authorList>
    </citation>
    <scope>NUCLEOTIDE SEQUENCE</scope>
    <source>
        <strain evidence="3">CBS 141.50</strain>
    </source>
</reference>
<comment type="caution">
    <text evidence="3">The sequence shown here is derived from an EMBL/GenBank/DDBJ whole genome shotgun (WGS) entry which is preliminary data.</text>
</comment>
<feature type="region of interest" description="Disordered" evidence="1">
    <location>
        <begin position="13"/>
        <end position="63"/>
    </location>
</feature>
<reference evidence="3" key="2">
    <citation type="submission" date="2023-05" db="EMBL/GenBank/DDBJ databases">
        <authorList>
            <consortium name="Lawrence Berkeley National Laboratory"/>
            <person name="Steindorff A."/>
            <person name="Hensen N."/>
            <person name="Bonometti L."/>
            <person name="Westerberg I."/>
            <person name="Brannstrom I.O."/>
            <person name="Guillou S."/>
            <person name="Cros-Aarteil S."/>
            <person name="Calhoun S."/>
            <person name="Haridas S."/>
            <person name="Kuo A."/>
            <person name="Mondo S."/>
            <person name="Pangilinan J."/>
            <person name="Riley R."/>
            <person name="Labutti K."/>
            <person name="Andreopoulos B."/>
            <person name="Lipzen A."/>
            <person name="Chen C."/>
            <person name="Yanf M."/>
            <person name="Daum C."/>
            <person name="Ng V."/>
            <person name="Clum A."/>
            <person name="Ohm R."/>
            <person name="Martin F."/>
            <person name="Silar P."/>
            <person name="Natvig D."/>
            <person name="Lalanne C."/>
            <person name="Gautier V."/>
            <person name="Ament-Velasquez S.L."/>
            <person name="Kruys A."/>
            <person name="Hutchinson M.I."/>
            <person name="Powell A.J."/>
            <person name="Barry K."/>
            <person name="Miller A.N."/>
            <person name="Grigoriev I.V."/>
            <person name="Debuchy R."/>
            <person name="Gladieux P."/>
            <person name="Thoren M.H."/>
            <person name="Johannesson H."/>
        </authorList>
    </citation>
    <scope>NUCLEOTIDE SEQUENCE</scope>
    <source>
        <strain evidence="3">CBS 141.50</strain>
    </source>
</reference>
<keyword evidence="2" id="KW-0472">Membrane</keyword>
<dbReference type="AlphaFoldDB" id="A0AAN6ZR55"/>
<evidence type="ECO:0000256" key="1">
    <source>
        <dbReference type="SAM" id="MobiDB-lite"/>
    </source>
</evidence>
<organism evidence="3 4">
    <name type="scientific">Dichotomopilus funicola</name>
    <dbReference type="NCBI Taxonomy" id="1934379"/>
    <lineage>
        <taxon>Eukaryota</taxon>
        <taxon>Fungi</taxon>
        <taxon>Dikarya</taxon>
        <taxon>Ascomycota</taxon>
        <taxon>Pezizomycotina</taxon>
        <taxon>Sordariomycetes</taxon>
        <taxon>Sordariomycetidae</taxon>
        <taxon>Sordariales</taxon>
        <taxon>Chaetomiaceae</taxon>
        <taxon>Dichotomopilus</taxon>
    </lineage>
</organism>
<dbReference type="GeneID" id="87815755"/>
<feature type="region of interest" description="Disordered" evidence="1">
    <location>
        <begin position="101"/>
        <end position="206"/>
    </location>
</feature>